<evidence type="ECO:0000313" key="12">
    <source>
        <dbReference type="Proteomes" id="UP000297643"/>
    </source>
</evidence>
<dbReference type="Gene3D" id="3.30.1330.60">
    <property type="entry name" value="OmpA-like domain"/>
    <property type="match status" value="1"/>
</dbReference>
<evidence type="ECO:0000256" key="6">
    <source>
        <dbReference type="ARBA" id="ARBA00023136"/>
    </source>
</evidence>
<accession>A0A4V3ID60</accession>
<dbReference type="RefSeq" id="WP_134508573.1">
    <property type="nucleotide sequence ID" value="NZ_SOFM01000023.1"/>
</dbReference>
<dbReference type="AlphaFoldDB" id="A0A4V3ID60"/>
<dbReference type="PROSITE" id="PS51123">
    <property type="entry name" value="OMPA_2"/>
    <property type="match status" value="1"/>
</dbReference>
<dbReference type="GO" id="GO:0005886">
    <property type="term" value="C:plasma membrane"/>
    <property type="evidence" value="ECO:0007669"/>
    <property type="project" value="UniProtKB-SubCell"/>
</dbReference>
<keyword evidence="6 7" id="KW-0472">Membrane</keyword>
<comment type="caution">
    <text evidence="11">The sequence shown here is derived from an EMBL/GenBank/DDBJ whole genome shotgun (WGS) entry which is preliminary data.</text>
</comment>
<dbReference type="InterPro" id="IPR025713">
    <property type="entry name" value="MotB-like_N_dom"/>
</dbReference>
<dbReference type="Pfam" id="PF13677">
    <property type="entry name" value="MotB_plug"/>
    <property type="match status" value="1"/>
</dbReference>
<sequence length="314" mass="33085">MSGHGRGRGRSKGLEEEHVEHVDERWMASYMDMVTVLMCMFIVLFAMSSVDQSKFVQLKNSLATGFGATDVGKVDTAKGVVVKKDKVKQGEATGFTNLDLAVAEVKNLSSAQKAIQDAVDAKGIGGMVQFVIDSRGLTVGLVGSEAYFAPNLAELSPQAIQVLDTIAPILATQPNEVKIEGHADRHGVTVNYPTDWELSSARATAVLRRLVEFGAIAQERISSVGYGSARSVATGSDLAAMAQNRRVDVVMLSSQPEAVRALIPSVLDGTAVIPAPVASADPATEPAASAESTTKTTKTTKTTTTEKAPAKTGH</sequence>
<reference evidence="11 12" key="1">
    <citation type="submission" date="2019-03" db="EMBL/GenBank/DDBJ databases">
        <title>Genomics of glacier-inhabiting Cryobacterium strains.</title>
        <authorList>
            <person name="Liu Q."/>
            <person name="Xin Y.-H."/>
        </authorList>
    </citation>
    <scope>NUCLEOTIDE SEQUENCE [LARGE SCALE GENOMIC DNA]</scope>
    <source>
        <strain evidence="11 12">RHLT2-21</strain>
    </source>
</reference>
<keyword evidence="4 9" id="KW-0812">Transmembrane</keyword>
<keyword evidence="3" id="KW-1003">Cell membrane</keyword>
<evidence type="ECO:0000256" key="1">
    <source>
        <dbReference type="ARBA" id="ARBA00004162"/>
    </source>
</evidence>
<evidence type="ECO:0000256" key="3">
    <source>
        <dbReference type="ARBA" id="ARBA00022475"/>
    </source>
</evidence>
<comment type="subcellular location">
    <subcellularLocation>
        <location evidence="1">Cell membrane</location>
        <topology evidence="1">Single-pass membrane protein</topology>
    </subcellularLocation>
</comment>
<comment type="similarity">
    <text evidence="2">Belongs to the MotB family.</text>
</comment>
<dbReference type="Proteomes" id="UP000297643">
    <property type="component" value="Unassembled WGS sequence"/>
</dbReference>
<dbReference type="InterPro" id="IPR006665">
    <property type="entry name" value="OmpA-like"/>
</dbReference>
<feature type="region of interest" description="Disordered" evidence="8">
    <location>
        <begin position="277"/>
        <end position="314"/>
    </location>
</feature>
<dbReference type="InterPro" id="IPR050330">
    <property type="entry name" value="Bact_OuterMem_StrucFunc"/>
</dbReference>
<keyword evidence="5 9" id="KW-1133">Transmembrane helix</keyword>
<evidence type="ECO:0000313" key="11">
    <source>
        <dbReference type="EMBL" id="TFC04209.1"/>
    </source>
</evidence>
<dbReference type="InterPro" id="IPR036737">
    <property type="entry name" value="OmpA-like_sf"/>
</dbReference>
<gene>
    <name evidence="11" type="ORF">E3O32_08650</name>
</gene>
<feature type="transmembrane region" description="Helical" evidence="9">
    <location>
        <begin position="30"/>
        <end position="50"/>
    </location>
</feature>
<feature type="domain" description="OmpA-like" evidence="10">
    <location>
        <begin position="135"/>
        <end position="255"/>
    </location>
</feature>
<dbReference type="PANTHER" id="PTHR30329:SF21">
    <property type="entry name" value="LIPOPROTEIN YIAD-RELATED"/>
    <property type="match status" value="1"/>
</dbReference>
<dbReference type="CDD" id="cd07185">
    <property type="entry name" value="OmpA_C-like"/>
    <property type="match status" value="1"/>
</dbReference>
<organism evidence="11 12">
    <name type="scientific">Cryobacterium mannosilyticum</name>
    <dbReference type="NCBI Taxonomy" id="1259190"/>
    <lineage>
        <taxon>Bacteria</taxon>
        <taxon>Bacillati</taxon>
        <taxon>Actinomycetota</taxon>
        <taxon>Actinomycetes</taxon>
        <taxon>Micrococcales</taxon>
        <taxon>Microbacteriaceae</taxon>
        <taxon>Cryobacterium</taxon>
    </lineage>
</organism>
<evidence type="ECO:0000259" key="10">
    <source>
        <dbReference type="PROSITE" id="PS51123"/>
    </source>
</evidence>
<evidence type="ECO:0000256" key="2">
    <source>
        <dbReference type="ARBA" id="ARBA00008914"/>
    </source>
</evidence>
<feature type="compositionally biased region" description="Low complexity" evidence="8">
    <location>
        <begin position="278"/>
        <end position="314"/>
    </location>
</feature>
<protein>
    <recommendedName>
        <fullName evidence="10">OmpA-like domain-containing protein</fullName>
    </recommendedName>
</protein>
<dbReference type="Pfam" id="PF00691">
    <property type="entry name" value="OmpA"/>
    <property type="match status" value="1"/>
</dbReference>
<dbReference type="PANTHER" id="PTHR30329">
    <property type="entry name" value="STATOR ELEMENT OF FLAGELLAR MOTOR COMPLEX"/>
    <property type="match status" value="1"/>
</dbReference>
<keyword evidence="12" id="KW-1185">Reference proteome</keyword>
<name>A0A4V3ID60_9MICO</name>
<dbReference type="EMBL" id="SOFM01000023">
    <property type="protein sequence ID" value="TFC04209.1"/>
    <property type="molecule type" value="Genomic_DNA"/>
</dbReference>
<evidence type="ECO:0000256" key="9">
    <source>
        <dbReference type="SAM" id="Phobius"/>
    </source>
</evidence>
<dbReference type="SUPFAM" id="SSF103088">
    <property type="entry name" value="OmpA-like"/>
    <property type="match status" value="1"/>
</dbReference>
<evidence type="ECO:0000256" key="4">
    <source>
        <dbReference type="ARBA" id="ARBA00022692"/>
    </source>
</evidence>
<evidence type="ECO:0000256" key="5">
    <source>
        <dbReference type="ARBA" id="ARBA00022989"/>
    </source>
</evidence>
<proteinExistence type="inferred from homology"/>
<evidence type="ECO:0000256" key="7">
    <source>
        <dbReference type="PROSITE-ProRule" id="PRU00473"/>
    </source>
</evidence>
<evidence type="ECO:0000256" key="8">
    <source>
        <dbReference type="SAM" id="MobiDB-lite"/>
    </source>
</evidence>